<evidence type="ECO:0000313" key="2">
    <source>
        <dbReference type="EMBL" id="OBU05809.1"/>
    </source>
</evidence>
<sequence>MKTTLKLSVLGIAVLLAAACDSLDPDSTKNEFWYSNPANSALTFKVDDKDYTLEPGTTGSVKLSPGMHSIQNAKGEKYTFMVYENNSGGIINPDNHVYYMLSEIYATEGQGSRFKPALFDVTINGHELQMPVRSSNAAMIDHNLFNCSYPVGKPFPDEITTGDRKSVGNIKTKCFDKAELVAYIASDYGQNLAPAAPGDETKDSVNMTFDYTIPVPAFKDAETQKQAVKLTGLLTQIKESDNADIHDKLNDEIHQTTMALVSASAKSGSSNTVAENEYHNDFMKQTGNFRGYGVLPK</sequence>
<dbReference type="PROSITE" id="PS51257">
    <property type="entry name" value="PROKAR_LIPOPROTEIN"/>
    <property type="match status" value="1"/>
</dbReference>
<evidence type="ECO:0008006" key="4">
    <source>
        <dbReference type="Google" id="ProtNLM"/>
    </source>
</evidence>
<gene>
    <name evidence="2" type="ORF">AYY17_05545</name>
</gene>
<dbReference type="AlphaFoldDB" id="A0A1B8H9Q2"/>
<evidence type="ECO:0000313" key="3">
    <source>
        <dbReference type="Proteomes" id="UP000092247"/>
    </source>
</evidence>
<reference evidence="2 3" key="1">
    <citation type="submission" date="2016-06" db="EMBL/GenBank/DDBJ databases">
        <authorList>
            <person name="Kjaerup R.B."/>
            <person name="Dalgaard T.S."/>
            <person name="Juul-Madsen H.R."/>
        </authorList>
    </citation>
    <scope>NUCLEOTIDE SEQUENCE [LARGE SCALE GENOMIC DNA]</scope>
    <source>
        <strain evidence="2 3">GCSL-Mp3</strain>
    </source>
</reference>
<dbReference type="Proteomes" id="UP000092247">
    <property type="component" value="Unassembled WGS sequence"/>
</dbReference>
<protein>
    <recommendedName>
        <fullName evidence="4">Lipoprotein</fullName>
    </recommendedName>
</protein>
<dbReference type="EMBL" id="LZEX01000023">
    <property type="protein sequence ID" value="OBU05809.1"/>
    <property type="molecule type" value="Genomic_DNA"/>
</dbReference>
<comment type="caution">
    <text evidence="2">The sequence shown here is derived from an EMBL/GenBank/DDBJ whole genome shotgun (WGS) entry which is preliminary data.</text>
</comment>
<feature type="chain" id="PRO_5008609489" description="Lipoprotein" evidence="1">
    <location>
        <begin position="20"/>
        <end position="297"/>
    </location>
</feature>
<dbReference type="RefSeq" id="WP_067424016.1">
    <property type="nucleotide sequence ID" value="NZ_LZEX01000023.1"/>
</dbReference>
<name>A0A1B8H9Q2_9GAMM</name>
<keyword evidence="1" id="KW-0732">Signal</keyword>
<feature type="signal peptide" evidence="1">
    <location>
        <begin position="1"/>
        <end position="19"/>
    </location>
</feature>
<accession>A0A1B8H9Q2</accession>
<organism evidence="2 3">
    <name type="scientific">Morganella psychrotolerans</name>
    <dbReference type="NCBI Taxonomy" id="368603"/>
    <lineage>
        <taxon>Bacteria</taxon>
        <taxon>Pseudomonadati</taxon>
        <taxon>Pseudomonadota</taxon>
        <taxon>Gammaproteobacteria</taxon>
        <taxon>Enterobacterales</taxon>
        <taxon>Morganellaceae</taxon>
        <taxon>Morganella</taxon>
    </lineage>
</organism>
<evidence type="ECO:0000256" key="1">
    <source>
        <dbReference type="SAM" id="SignalP"/>
    </source>
</evidence>
<proteinExistence type="predicted"/>